<dbReference type="InterPro" id="IPR050825">
    <property type="entry name" value="RBM42_RBP45_47-like"/>
</dbReference>
<evidence type="ECO:0000259" key="3">
    <source>
        <dbReference type="PROSITE" id="PS50102"/>
    </source>
</evidence>
<dbReference type="SUPFAM" id="SSF54928">
    <property type="entry name" value="RNA-binding domain, RBD"/>
    <property type="match status" value="1"/>
</dbReference>
<keyword evidence="4" id="KW-1185">Reference proteome</keyword>
<dbReference type="InterPro" id="IPR035979">
    <property type="entry name" value="RBD_domain_sf"/>
</dbReference>
<evidence type="ECO:0000256" key="2">
    <source>
        <dbReference type="PROSITE-ProRule" id="PRU00176"/>
    </source>
</evidence>
<keyword evidence="1 2" id="KW-0694">RNA-binding</keyword>
<dbReference type="Gene3D" id="3.30.70.330">
    <property type="match status" value="1"/>
</dbReference>
<proteinExistence type="predicted"/>
<dbReference type="AlphaFoldDB" id="A0A915I934"/>
<dbReference type="Pfam" id="PF00076">
    <property type="entry name" value="RRM_1"/>
    <property type="match status" value="1"/>
</dbReference>
<dbReference type="PANTHER" id="PTHR47640:SF5">
    <property type="entry name" value="RRM DOMAIN-CONTAINING PROTEIN"/>
    <property type="match status" value="1"/>
</dbReference>
<dbReference type="GO" id="GO:0043488">
    <property type="term" value="P:regulation of mRNA stability"/>
    <property type="evidence" value="ECO:0007669"/>
    <property type="project" value="TreeGrafter"/>
</dbReference>
<dbReference type="GO" id="GO:0010494">
    <property type="term" value="C:cytoplasmic stress granule"/>
    <property type="evidence" value="ECO:0007669"/>
    <property type="project" value="TreeGrafter"/>
</dbReference>
<dbReference type="Proteomes" id="UP000887565">
    <property type="component" value="Unplaced"/>
</dbReference>
<reference evidence="5" key="1">
    <citation type="submission" date="2022-11" db="UniProtKB">
        <authorList>
            <consortium name="WormBaseParasite"/>
        </authorList>
    </citation>
    <scope>IDENTIFICATION</scope>
</reference>
<dbReference type="PROSITE" id="PS50102">
    <property type="entry name" value="RRM"/>
    <property type="match status" value="1"/>
</dbReference>
<sequence length="243" mass="26975">MAYVPYSTGYPYGADGQVPAAYPPMDPSNVAMPTTTSGLTKQDYLTEFFNGNENIDEFHPRTLYVGNLDPSVSEDFLLSIFAAMGTINKCKIIYETANEPYAFIEFTDHNAAVQALTAMNRRMLLGKCFVTSDVPGVDTGAFTRGSDASPLFIHVIPRQGQKGVKNFECMTTFNKFGSDWWGNRKLGEVVFPPYPSITCASIRSSNSSACIKNLIDVQSFIAMLKGKYETCLMRKKFLFEYIG</sequence>
<dbReference type="GO" id="GO:0000184">
    <property type="term" value="P:nuclear-transcribed mRNA catabolic process, nonsense-mediated decay"/>
    <property type="evidence" value="ECO:0007669"/>
    <property type="project" value="TreeGrafter"/>
</dbReference>
<name>A0A915I934_ROMCU</name>
<dbReference type="InterPro" id="IPR012677">
    <property type="entry name" value="Nucleotide-bd_a/b_plait_sf"/>
</dbReference>
<dbReference type="PANTHER" id="PTHR47640">
    <property type="entry name" value="TRNA SELENOCYSTEINE 1-ASSOCIATED PROTEIN 1-RELATED-RELATED"/>
    <property type="match status" value="1"/>
</dbReference>
<organism evidence="4 5">
    <name type="scientific">Romanomermis culicivorax</name>
    <name type="common">Nematode worm</name>
    <dbReference type="NCBI Taxonomy" id="13658"/>
    <lineage>
        <taxon>Eukaryota</taxon>
        <taxon>Metazoa</taxon>
        <taxon>Ecdysozoa</taxon>
        <taxon>Nematoda</taxon>
        <taxon>Enoplea</taxon>
        <taxon>Dorylaimia</taxon>
        <taxon>Mermithida</taxon>
        <taxon>Mermithoidea</taxon>
        <taxon>Mermithidae</taxon>
        <taxon>Romanomermis</taxon>
    </lineage>
</organism>
<evidence type="ECO:0000313" key="5">
    <source>
        <dbReference type="WBParaSite" id="nRc.2.0.1.t10377-RA"/>
    </source>
</evidence>
<dbReference type="SMART" id="SM00360">
    <property type="entry name" value="RRM"/>
    <property type="match status" value="1"/>
</dbReference>
<accession>A0A915I934</accession>
<feature type="domain" description="RRM" evidence="3">
    <location>
        <begin position="61"/>
        <end position="127"/>
    </location>
</feature>
<dbReference type="WBParaSite" id="nRc.2.0.1.t10377-RA">
    <property type="protein sequence ID" value="nRc.2.0.1.t10377-RA"/>
    <property type="gene ID" value="nRc.2.0.1.g10377"/>
</dbReference>
<dbReference type="InterPro" id="IPR000504">
    <property type="entry name" value="RRM_dom"/>
</dbReference>
<dbReference type="GO" id="GO:0003729">
    <property type="term" value="F:mRNA binding"/>
    <property type="evidence" value="ECO:0007669"/>
    <property type="project" value="InterPro"/>
</dbReference>
<evidence type="ECO:0000313" key="4">
    <source>
        <dbReference type="Proteomes" id="UP000887565"/>
    </source>
</evidence>
<evidence type="ECO:0000256" key="1">
    <source>
        <dbReference type="ARBA" id="ARBA00022884"/>
    </source>
</evidence>
<dbReference type="GO" id="GO:0034063">
    <property type="term" value="P:stress granule assembly"/>
    <property type="evidence" value="ECO:0007669"/>
    <property type="project" value="TreeGrafter"/>
</dbReference>
<protein>
    <submittedName>
        <fullName evidence="5">RRM domain-containing protein</fullName>
    </submittedName>
</protein>